<accession>A0A9D3PQ37</accession>
<dbReference type="GO" id="GO:0031344">
    <property type="term" value="P:regulation of cell projection organization"/>
    <property type="evidence" value="ECO:0007669"/>
    <property type="project" value="TreeGrafter"/>
</dbReference>
<name>A0A9D3PQ37_MEGAT</name>
<evidence type="ECO:0000256" key="9">
    <source>
        <dbReference type="ARBA" id="ARBA00031224"/>
    </source>
</evidence>
<feature type="compositionally biased region" description="Polar residues" evidence="10">
    <location>
        <begin position="171"/>
        <end position="185"/>
    </location>
</feature>
<feature type="region of interest" description="Disordered" evidence="10">
    <location>
        <begin position="34"/>
        <end position="318"/>
    </location>
</feature>
<evidence type="ECO:0000256" key="2">
    <source>
        <dbReference type="ARBA" id="ARBA00011216"/>
    </source>
</evidence>
<dbReference type="GO" id="GO:0033269">
    <property type="term" value="C:internode region of axon"/>
    <property type="evidence" value="ECO:0007669"/>
    <property type="project" value="TreeGrafter"/>
</dbReference>
<dbReference type="PANTHER" id="PTHR47137">
    <property type="entry name" value="ERMIN"/>
    <property type="match status" value="1"/>
</dbReference>
<feature type="compositionally biased region" description="Basic and acidic residues" evidence="10">
    <location>
        <begin position="89"/>
        <end position="98"/>
    </location>
</feature>
<dbReference type="GO" id="GO:0007015">
    <property type="term" value="P:actin filament organization"/>
    <property type="evidence" value="ECO:0007669"/>
    <property type="project" value="InterPro"/>
</dbReference>
<comment type="subunit">
    <text evidence="2">Binds actin.</text>
</comment>
<dbReference type="GO" id="GO:0005938">
    <property type="term" value="C:cell cortex"/>
    <property type="evidence" value="ECO:0007669"/>
    <property type="project" value="TreeGrafter"/>
</dbReference>
<evidence type="ECO:0000256" key="3">
    <source>
        <dbReference type="ARBA" id="ARBA00022490"/>
    </source>
</evidence>
<evidence type="ECO:0000313" key="12">
    <source>
        <dbReference type="Proteomes" id="UP001046870"/>
    </source>
</evidence>
<sequence length="318" mass="33280">MTEGPDGSSVDLGGDTMASEMVEIAGEIGGVRLQDDTVGCRDAGSGAAPLEEDDSAFFCHRGDVPLDGGVTGEGSGAPDPVSGAGMASEEQHSNDARPARAASDPSSSGLETFPASDDGGHTIVTAETDQGEAVPSGNGSVPLNLVPSISQTETLADESELEVYARDRSEFSAQTSTPTRSSAEPQTLELEVHTDQATGGEEVTSMEPSEQEVTPLATAAPQKEEGKVNRGEDNPGEAIQSVNQDEPEEEEEEEDQEGFQEVSPRCSSQSSVETPPSGSQKKSANGDSGTKYNTVSYRKIRKGNTKQRIDEFESMMNS</sequence>
<evidence type="ECO:0000256" key="6">
    <source>
        <dbReference type="ARBA" id="ARBA00023212"/>
    </source>
</evidence>
<protein>
    <recommendedName>
        <fullName evidence="8">Ermin</fullName>
    </recommendedName>
    <alternativeName>
        <fullName evidence="9">Juxtanodin</fullName>
    </alternativeName>
</protein>
<evidence type="ECO:0000256" key="5">
    <source>
        <dbReference type="ARBA" id="ARBA00023203"/>
    </source>
</evidence>
<dbReference type="Gene3D" id="6.10.360.10">
    <property type="match status" value="1"/>
</dbReference>
<comment type="function">
    <text evidence="7">Plays a role in cytoskeletal rearrangements during the late wrapping and/or compaction phases of myelinogenesis as well as in maintenance and stability of myelin sheath in the adult. May play an important role in late-stage oligodendroglia maturation, myelin/Ranvier node formation during CNS development, and in the maintenance and plasticity of related structures in the mature CNS.</text>
</comment>
<dbReference type="GO" id="GO:0030175">
    <property type="term" value="C:filopodium"/>
    <property type="evidence" value="ECO:0007669"/>
    <property type="project" value="TreeGrafter"/>
</dbReference>
<dbReference type="GO" id="GO:0043025">
    <property type="term" value="C:neuronal cell body"/>
    <property type="evidence" value="ECO:0007669"/>
    <property type="project" value="TreeGrafter"/>
</dbReference>
<dbReference type="AlphaFoldDB" id="A0A9D3PQ37"/>
<feature type="compositionally biased region" description="Acidic residues" evidence="10">
    <location>
        <begin position="245"/>
        <end position="258"/>
    </location>
</feature>
<keyword evidence="5" id="KW-0009">Actin-binding</keyword>
<keyword evidence="3" id="KW-0963">Cytoplasm</keyword>
<dbReference type="GO" id="GO:0001763">
    <property type="term" value="P:morphogenesis of a branching structure"/>
    <property type="evidence" value="ECO:0007669"/>
    <property type="project" value="TreeGrafter"/>
</dbReference>
<feature type="region of interest" description="Disordered" evidence="10">
    <location>
        <begin position="1"/>
        <end position="20"/>
    </location>
</feature>
<evidence type="ECO:0000313" key="11">
    <source>
        <dbReference type="EMBL" id="KAG7464096.1"/>
    </source>
</evidence>
<dbReference type="GO" id="GO:0005856">
    <property type="term" value="C:cytoskeleton"/>
    <property type="evidence" value="ECO:0007669"/>
    <property type="project" value="UniProtKB-SubCell"/>
</dbReference>
<dbReference type="Proteomes" id="UP001046870">
    <property type="component" value="Chromosome 15"/>
</dbReference>
<keyword evidence="6" id="KW-0206">Cytoskeleton</keyword>
<dbReference type="SUPFAM" id="SSF48678">
    <property type="entry name" value="Moesin tail domain"/>
    <property type="match status" value="1"/>
</dbReference>
<dbReference type="OrthoDB" id="9947518at2759"/>
<gene>
    <name evidence="11" type="ORF">MATL_G00183600</name>
</gene>
<keyword evidence="12" id="KW-1185">Reference proteome</keyword>
<dbReference type="Pfam" id="PF20491">
    <property type="entry name" value="Ermin"/>
    <property type="match status" value="1"/>
</dbReference>
<evidence type="ECO:0000256" key="4">
    <source>
        <dbReference type="ARBA" id="ARBA00022553"/>
    </source>
</evidence>
<proteinExistence type="predicted"/>
<dbReference type="InterPro" id="IPR045346">
    <property type="entry name" value="Ermin"/>
</dbReference>
<evidence type="ECO:0000256" key="7">
    <source>
        <dbReference type="ARBA" id="ARBA00025213"/>
    </source>
</evidence>
<feature type="compositionally biased region" description="Basic and acidic residues" evidence="10">
    <location>
        <begin position="222"/>
        <end position="233"/>
    </location>
</feature>
<dbReference type="EMBL" id="JAFDVH010000015">
    <property type="protein sequence ID" value="KAG7464096.1"/>
    <property type="molecule type" value="Genomic_DNA"/>
</dbReference>
<keyword evidence="4" id="KW-0597">Phosphoprotein</keyword>
<comment type="caution">
    <text evidence="11">The sequence shown here is derived from an EMBL/GenBank/DDBJ whole genome shotgun (WGS) entry which is preliminary data.</text>
</comment>
<organism evidence="11 12">
    <name type="scientific">Megalops atlanticus</name>
    <name type="common">Tarpon</name>
    <name type="synonym">Clupea gigantea</name>
    <dbReference type="NCBI Taxonomy" id="7932"/>
    <lineage>
        <taxon>Eukaryota</taxon>
        <taxon>Metazoa</taxon>
        <taxon>Chordata</taxon>
        <taxon>Craniata</taxon>
        <taxon>Vertebrata</taxon>
        <taxon>Euteleostomi</taxon>
        <taxon>Actinopterygii</taxon>
        <taxon>Neopterygii</taxon>
        <taxon>Teleostei</taxon>
        <taxon>Elopiformes</taxon>
        <taxon>Megalopidae</taxon>
        <taxon>Megalops</taxon>
    </lineage>
</organism>
<comment type="subcellular location">
    <subcellularLocation>
        <location evidence="1">Cytoplasm</location>
        <location evidence="1">Cytoskeleton</location>
    </subcellularLocation>
</comment>
<reference evidence="11" key="1">
    <citation type="submission" date="2021-01" db="EMBL/GenBank/DDBJ databases">
        <authorList>
            <person name="Zahm M."/>
            <person name="Roques C."/>
            <person name="Cabau C."/>
            <person name="Klopp C."/>
            <person name="Donnadieu C."/>
            <person name="Jouanno E."/>
            <person name="Lampietro C."/>
            <person name="Louis A."/>
            <person name="Herpin A."/>
            <person name="Echchiki A."/>
            <person name="Berthelot C."/>
            <person name="Parey E."/>
            <person name="Roest-Crollius H."/>
            <person name="Braasch I."/>
            <person name="Postlethwait J."/>
            <person name="Bobe J."/>
            <person name="Montfort J."/>
            <person name="Bouchez O."/>
            <person name="Begum T."/>
            <person name="Mejri S."/>
            <person name="Adams A."/>
            <person name="Chen W.-J."/>
            <person name="Guiguen Y."/>
        </authorList>
    </citation>
    <scope>NUCLEOTIDE SEQUENCE</scope>
    <source>
        <strain evidence="11">YG-15Mar2019-1</strain>
        <tissue evidence="11">Brain</tissue>
    </source>
</reference>
<feature type="compositionally biased region" description="Polar residues" evidence="10">
    <location>
        <begin position="265"/>
        <end position="296"/>
    </location>
</feature>
<dbReference type="GO" id="GO:0043209">
    <property type="term" value="C:myelin sheath"/>
    <property type="evidence" value="ECO:0007669"/>
    <property type="project" value="TreeGrafter"/>
</dbReference>
<evidence type="ECO:0000256" key="8">
    <source>
        <dbReference type="ARBA" id="ARBA00026168"/>
    </source>
</evidence>
<feature type="compositionally biased region" description="Low complexity" evidence="10">
    <location>
        <begin position="99"/>
        <end position="108"/>
    </location>
</feature>
<dbReference type="PANTHER" id="PTHR47137:SF1">
    <property type="entry name" value="ERMIN"/>
    <property type="match status" value="1"/>
</dbReference>
<dbReference type="GO" id="GO:0008360">
    <property type="term" value="P:regulation of cell shape"/>
    <property type="evidence" value="ECO:0007669"/>
    <property type="project" value="InterPro"/>
</dbReference>
<dbReference type="GO" id="GO:0070062">
    <property type="term" value="C:extracellular exosome"/>
    <property type="evidence" value="ECO:0007669"/>
    <property type="project" value="TreeGrafter"/>
</dbReference>
<dbReference type="InterPro" id="IPR008954">
    <property type="entry name" value="Moesin_tail_sf"/>
</dbReference>
<feature type="compositionally biased region" description="Polar residues" evidence="10">
    <location>
        <begin position="137"/>
        <end position="154"/>
    </location>
</feature>
<evidence type="ECO:0000256" key="10">
    <source>
        <dbReference type="SAM" id="MobiDB-lite"/>
    </source>
</evidence>
<evidence type="ECO:0000256" key="1">
    <source>
        <dbReference type="ARBA" id="ARBA00004245"/>
    </source>
</evidence>
<dbReference type="GO" id="GO:0033270">
    <property type="term" value="C:paranode region of axon"/>
    <property type="evidence" value="ECO:0007669"/>
    <property type="project" value="TreeGrafter"/>
</dbReference>
<dbReference type="GO" id="GO:0051015">
    <property type="term" value="F:actin filament binding"/>
    <property type="evidence" value="ECO:0007669"/>
    <property type="project" value="InterPro"/>
</dbReference>